<organism evidence="1 4">
    <name type="scientific">Paraburkholderia ginsengiterrae</name>
    <dbReference type="NCBI Taxonomy" id="1462993"/>
    <lineage>
        <taxon>Bacteria</taxon>
        <taxon>Pseudomonadati</taxon>
        <taxon>Pseudomonadota</taxon>
        <taxon>Betaproteobacteria</taxon>
        <taxon>Burkholderiales</taxon>
        <taxon>Burkholderiaceae</taxon>
        <taxon>Paraburkholderia</taxon>
    </lineage>
</organism>
<evidence type="ECO:0000313" key="2">
    <source>
        <dbReference type="EMBL" id="OAJ56316.1"/>
    </source>
</evidence>
<evidence type="ECO:0000313" key="4">
    <source>
        <dbReference type="Proteomes" id="UP000078116"/>
    </source>
</evidence>
<proteinExistence type="predicted"/>
<dbReference type="Proteomes" id="UP000078116">
    <property type="component" value="Unassembled WGS sequence"/>
</dbReference>
<reference evidence="3 4" key="1">
    <citation type="submission" date="2016-04" db="EMBL/GenBank/DDBJ databases">
        <title>Reclassification of Paraburkholderia panaciterrae (Farh et al. 2015) Dobritsa &amp; Samadpour 2016 as a later homotypic synonym of Paraburkholderia ginsengiterrae (Farh et al. 2015) Dobritsa &amp; Samadpour 2016.</title>
        <authorList>
            <person name="Dobritsa A.P."/>
            <person name="Kutumbaka K."/>
            <person name="Samadpour M."/>
        </authorList>
    </citation>
    <scope>NUCLEOTIDE SEQUENCE [LARGE SCALE GENOMIC DNA]</scope>
    <source>
        <strain evidence="1 4">DCY85</strain>
        <strain evidence="2 3">DCY85-1</strain>
    </source>
</reference>
<dbReference type="EMBL" id="LXKA01000349">
    <property type="protein sequence ID" value="OAJ54507.1"/>
    <property type="molecule type" value="Genomic_DNA"/>
</dbReference>
<comment type="caution">
    <text evidence="1">The sequence shown here is derived from an EMBL/GenBank/DDBJ whole genome shotgun (WGS) entry which is preliminary data.</text>
</comment>
<evidence type="ECO:0000313" key="3">
    <source>
        <dbReference type="Proteomes" id="UP000077961"/>
    </source>
</evidence>
<gene>
    <name evidence="2" type="ORF">A6V36_07315</name>
    <name evidence="1" type="ORF">A6V37_07690</name>
</gene>
<dbReference type="RefSeq" id="WP_064269839.1">
    <property type="nucleotide sequence ID" value="NZ_LXJZ01000187.1"/>
</dbReference>
<protein>
    <submittedName>
        <fullName evidence="1">Uncharacterized protein</fullName>
    </submittedName>
</protein>
<dbReference type="AlphaFoldDB" id="A0A1A9MZN3"/>
<name>A0A1A9MZN3_9BURK</name>
<sequence length="162" mass="17869">MKIFLLSDLVVHELKAMQVDEKWLSFTQFRESALLWYARYSPHSNVSETLLQETERVVLRIAQRLLDEGRDMKDGSPLWLLAEFPTANYAHPLSARALSATIAECCERNCRRGEGAAACDATDSPCTGACSNTAGGELACHPALCKLIDRIAGMPDETADHT</sequence>
<keyword evidence="3" id="KW-1185">Reference proteome</keyword>
<evidence type="ECO:0000313" key="1">
    <source>
        <dbReference type="EMBL" id="OAJ54507.1"/>
    </source>
</evidence>
<dbReference type="Proteomes" id="UP000077961">
    <property type="component" value="Unassembled WGS sequence"/>
</dbReference>
<dbReference type="OrthoDB" id="9111592at2"/>
<accession>A0A1A9MZN3</accession>
<dbReference type="EMBL" id="LXJZ01000187">
    <property type="protein sequence ID" value="OAJ56316.1"/>
    <property type="molecule type" value="Genomic_DNA"/>
</dbReference>